<evidence type="ECO:0000256" key="2">
    <source>
        <dbReference type="ARBA" id="ARBA00022737"/>
    </source>
</evidence>
<dbReference type="InterPro" id="IPR032675">
    <property type="entry name" value="LRR_dom_sf"/>
</dbReference>
<evidence type="ECO:0000313" key="5">
    <source>
        <dbReference type="Proteomes" id="UP000053411"/>
    </source>
</evidence>
<organism evidence="4 5">
    <name type="scientific">Fonsecaea multimorphosa CBS 102226</name>
    <dbReference type="NCBI Taxonomy" id="1442371"/>
    <lineage>
        <taxon>Eukaryota</taxon>
        <taxon>Fungi</taxon>
        <taxon>Dikarya</taxon>
        <taxon>Ascomycota</taxon>
        <taxon>Pezizomycotina</taxon>
        <taxon>Eurotiomycetes</taxon>
        <taxon>Chaetothyriomycetidae</taxon>
        <taxon>Chaetothyriales</taxon>
        <taxon>Herpotrichiellaceae</taxon>
        <taxon>Fonsecaea</taxon>
    </lineage>
</organism>
<proteinExistence type="predicted"/>
<dbReference type="Proteomes" id="UP000053411">
    <property type="component" value="Unassembled WGS sequence"/>
</dbReference>
<keyword evidence="2" id="KW-0677">Repeat</keyword>
<feature type="compositionally biased region" description="Polar residues" evidence="3">
    <location>
        <begin position="258"/>
        <end position="270"/>
    </location>
</feature>
<gene>
    <name evidence="4" type="ORF">Z520_00580</name>
</gene>
<evidence type="ECO:0000256" key="3">
    <source>
        <dbReference type="SAM" id="MobiDB-lite"/>
    </source>
</evidence>
<feature type="region of interest" description="Disordered" evidence="3">
    <location>
        <begin position="746"/>
        <end position="775"/>
    </location>
</feature>
<dbReference type="EMBL" id="KN848062">
    <property type="protein sequence ID" value="KIY03889.1"/>
    <property type="molecule type" value="Genomic_DNA"/>
</dbReference>
<evidence type="ECO:0000256" key="1">
    <source>
        <dbReference type="ARBA" id="ARBA00022614"/>
    </source>
</evidence>
<dbReference type="GeneID" id="27706326"/>
<feature type="compositionally biased region" description="Polar residues" evidence="3">
    <location>
        <begin position="754"/>
        <end position="773"/>
    </location>
</feature>
<dbReference type="STRING" id="1442371.A0A0D2L499"/>
<sequence>MSQQNSRGFEKAGSMDHHHHEQGSHLPVRGTLPRLSKLPMPRAVASSDNLRLSARSSLVGNIHHDDSRKTSHIPRPLGENVNQSIRSRYGWLDRPGNPRSESPVRDALHDVQLTTMDTTPPGSNHDLPVFETGNENPTAAKTGTKEKYRTQQISPTPSSMAPRPDSPTKRPFRPPGRSSPIKDMMALPPVVSPGEIYTPPKAFVKGQRSRIAKPLRDSRRSTSSAFDAAYKESPGAPPTKLSAQTLRYRPTYGDRGATSPTPASKESLSSLFRAPSPTPQSSGKLAVSNVGSPPALLKPRSRGENTLAPSTPPSKSATKSKKNASAKADAPVAAVRESEAPNPQKSSAALRETIAKAKAAKKKARESAGTASALSAEAPGWPSDFIDEAMSLDGDNKGLLRKRIQQAVTSGHLNIAAMKLKEIPSEVMKMYESENSTTIWAEMVDLIKLNAADNELKALEDDMFPDFAESDLADDDEKRCQFGGLETLDLRRNRLRQIPTGLRRLERLQVLNLSGNKLGNIAFEVIGQIPHLKELIIADNLIEGTLELGDCTLEHLQVLDLRGNKIQSFGIEGLSLLQNLKVLNIAGNRFSTLPWKSLPTPTLTELTISRNRFSGTLLSDAPAFPELRVLDASFNELEKLFDGESAPDLPNLRSLVLNGNKLIGLPSLTSYGQLLALDVSENQLEEIPSDFARLENLKTADFGNNNIRLVAPEIATMINLSSFNIVGNPLREKKYLTMNTSELKTDLEKKLESDQSAQTPQQLSDNLTSSNSKGEYRYTPSNGILDLSSHSLATLSVAEIDFSSSVHTLKLSNNELTSFPVDLLSHPSLKYTLQSLDLSHNPQLHPTEYLSSELFLPNLKSLYIVSTGLTSLDALTTYLKAPALAELNISCHRLAGHVPWVRAWWPNVNTLLATDNWFSSVDVEGVRGLEVLDIRNNEIETLPPKLGLLGNLPGSREKLEGRLRVLEVSGNRFRVPRITVVEKGTEAVLKDLRRMVRQEELTDEWRDAI</sequence>
<reference evidence="4 5" key="1">
    <citation type="submission" date="2015-01" db="EMBL/GenBank/DDBJ databases">
        <title>The Genome Sequence of Fonsecaea multimorphosa CBS 102226.</title>
        <authorList>
            <consortium name="The Broad Institute Genomics Platform"/>
            <person name="Cuomo C."/>
            <person name="de Hoog S."/>
            <person name="Gorbushina A."/>
            <person name="Stielow B."/>
            <person name="Teixiera M."/>
            <person name="Abouelleil A."/>
            <person name="Chapman S.B."/>
            <person name="Priest M."/>
            <person name="Young S.K."/>
            <person name="Wortman J."/>
            <person name="Nusbaum C."/>
            <person name="Birren B."/>
        </authorList>
    </citation>
    <scope>NUCLEOTIDE SEQUENCE [LARGE SCALE GENOMIC DNA]</scope>
    <source>
        <strain evidence="4 5">CBS 102226</strain>
    </source>
</reference>
<feature type="compositionally biased region" description="Low complexity" evidence="3">
    <location>
        <begin position="325"/>
        <end position="334"/>
    </location>
</feature>
<dbReference type="RefSeq" id="XP_016638011.1">
    <property type="nucleotide sequence ID" value="XM_016771101.1"/>
</dbReference>
<dbReference type="VEuPathDB" id="FungiDB:Z520_00580"/>
<dbReference type="SMART" id="SM00364">
    <property type="entry name" value="LRR_BAC"/>
    <property type="match status" value="6"/>
</dbReference>
<dbReference type="InterPro" id="IPR001611">
    <property type="entry name" value="Leu-rich_rpt"/>
</dbReference>
<evidence type="ECO:0008006" key="6">
    <source>
        <dbReference type="Google" id="ProtNLM"/>
    </source>
</evidence>
<keyword evidence="5" id="KW-1185">Reference proteome</keyword>
<keyword evidence="1" id="KW-0433">Leucine-rich repeat</keyword>
<evidence type="ECO:0000313" key="4">
    <source>
        <dbReference type="EMBL" id="KIY03889.1"/>
    </source>
</evidence>
<dbReference type="PANTHER" id="PTHR48051">
    <property type="match status" value="1"/>
</dbReference>
<feature type="compositionally biased region" description="Polar residues" evidence="3">
    <location>
        <begin position="150"/>
        <end position="159"/>
    </location>
</feature>
<feature type="compositionally biased region" description="Basic and acidic residues" evidence="3">
    <location>
        <begin position="8"/>
        <end position="23"/>
    </location>
</feature>
<dbReference type="OrthoDB" id="676979at2759"/>
<dbReference type="PANTHER" id="PTHR48051:SF54">
    <property type="entry name" value="LEUCINE-RICH REPEAT-CONTAINING PROTEIN"/>
    <property type="match status" value="1"/>
</dbReference>
<name>A0A0D2L499_9EURO</name>
<dbReference type="AlphaFoldDB" id="A0A0D2L499"/>
<dbReference type="InterPro" id="IPR050216">
    <property type="entry name" value="LRR_domain-containing"/>
</dbReference>
<dbReference type="Gene3D" id="3.80.10.10">
    <property type="entry name" value="Ribonuclease Inhibitor"/>
    <property type="match status" value="3"/>
</dbReference>
<dbReference type="Pfam" id="PF13516">
    <property type="entry name" value="LRR_6"/>
    <property type="match status" value="1"/>
</dbReference>
<accession>A0A0D2L499</accession>
<dbReference type="Pfam" id="PF13855">
    <property type="entry name" value="LRR_8"/>
    <property type="match status" value="1"/>
</dbReference>
<protein>
    <recommendedName>
        <fullName evidence="6">Leucine-rich repeat-containing protein 40</fullName>
    </recommendedName>
</protein>
<feature type="region of interest" description="Disordered" evidence="3">
    <location>
        <begin position="1"/>
        <end position="49"/>
    </location>
</feature>
<dbReference type="SUPFAM" id="SSF52058">
    <property type="entry name" value="L domain-like"/>
    <property type="match status" value="2"/>
</dbReference>
<dbReference type="GO" id="GO:0005737">
    <property type="term" value="C:cytoplasm"/>
    <property type="evidence" value="ECO:0007669"/>
    <property type="project" value="TreeGrafter"/>
</dbReference>
<dbReference type="InterPro" id="IPR003591">
    <property type="entry name" value="Leu-rich_rpt_typical-subtyp"/>
</dbReference>
<feature type="region of interest" description="Disordered" evidence="3">
    <location>
        <begin position="115"/>
        <end position="380"/>
    </location>
</feature>
<dbReference type="SMART" id="SM00369">
    <property type="entry name" value="LRR_TYP"/>
    <property type="match status" value="12"/>
</dbReference>
<dbReference type="PROSITE" id="PS51450">
    <property type="entry name" value="LRR"/>
    <property type="match status" value="4"/>
</dbReference>